<evidence type="ECO:0000313" key="2">
    <source>
        <dbReference type="Proteomes" id="UP000244924"/>
    </source>
</evidence>
<sequence length="186" mass="19735">MRRVLVLSLALLAACQEDGAGPPNPVAMTADAVGHYCQMNILEHPGPKAQVHLDGLPGAPLFFSQVRDAVAYARMPEQSHDIAAIYVNDMGAAPNWEAPGAANWIAANEAFYVVGSERQGGMGAPELVPFGAADTAVTFAETHGGRVMRLDTIPDVEVLTPVSLEEGVGEDDYEDRLRALAQRRGG</sequence>
<dbReference type="EMBL" id="OMOQ01000001">
    <property type="protein sequence ID" value="SPH18176.1"/>
    <property type="molecule type" value="Genomic_DNA"/>
</dbReference>
<dbReference type="PANTHER" id="PTHR41247">
    <property type="entry name" value="HTH-TYPE TRANSCRIPTIONAL REPRESSOR YCNK"/>
    <property type="match status" value="1"/>
</dbReference>
<protein>
    <recommendedName>
        <fullName evidence="3">Copper-binding lipoprotein NosL</fullName>
    </recommendedName>
</protein>
<accession>A0A2R8B6I4</accession>
<dbReference type="Proteomes" id="UP000244924">
    <property type="component" value="Unassembled WGS sequence"/>
</dbReference>
<dbReference type="Pfam" id="PF05573">
    <property type="entry name" value="NosL"/>
    <property type="match status" value="1"/>
</dbReference>
<dbReference type="Gene3D" id="3.30.70.2060">
    <property type="match status" value="1"/>
</dbReference>
<reference evidence="1 2" key="1">
    <citation type="submission" date="2018-03" db="EMBL/GenBank/DDBJ databases">
        <authorList>
            <person name="Keele B.F."/>
        </authorList>
    </citation>
    <scope>NUCLEOTIDE SEQUENCE [LARGE SCALE GENOMIC DNA]</scope>
    <source>
        <strain evidence="1 2">CECT 8626</strain>
    </source>
</reference>
<name>A0A2R8B6I4_9RHOB</name>
<dbReference type="OrthoDB" id="7354657at2"/>
<dbReference type="AlphaFoldDB" id="A0A2R8B6I4"/>
<evidence type="ECO:0000313" key="1">
    <source>
        <dbReference type="EMBL" id="SPH18176.1"/>
    </source>
</evidence>
<dbReference type="RefSeq" id="WP_108852539.1">
    <property type="nucleotide sequence ID" value="NZ_OMOQ01000001.1"/>
</dbReference>
<dbReference type="PANTHER" id="PTHR41247:SF1">
    <property type="entry name" value="HTH-TYPE TRANSCRIPTIONAL REPRESSOR YCNK"/>
    <property type="match status" value="1"/>
</dbReference>
<keyword evidence="2" id="KW-1185">Reference proteome</keyword>
<gene>
    <name evidence="1" type="ORF">DEA8626_01708</name>
</gene>
<dbReference type="SUPFAM" id="SSF160387">
    <property type="entry name" value="NosL/MerB-like"/>
    <property type="match status" value="1"/>
</dbReference>
<dbReference type="Gene3D" id="3.30.70.2050">
    <property type="match status" value="1"/>
</dbReference>
<proteinExistence type="predicted"/>
<evidence type="ECO:0008006" key="3">
    <source>
        <dbReference type="Google" id="ProtNLM"/>
    </source>
</evidence>
<dbReference type="PROSITE" id="PS51257">
    <property type="entry name" value="PROKAR_LIPOPROTEIN"/>
    <property type="match status" value="1"/>
</dbReference>
<organism evidence="1 2">
    <name type="scientific">Albidovulum aquaemixtae</name>
    <dbReference type="NCBI Taxonomy" id="1542388"/>
    <lineage>
        <taxon>Bacteria</taxon>
        <taxon>Pseudomonadati</taxon>
        <taxon>Pseudomonadota</taxon>
        <taxon>Alphaproteobacteria</taxon>
        <taxon>Rhodobacterales</taxon>
        <taxon>Paracoccaceae</taxon>
        <taxon>Albidovulum</taxon>
    </lineage>
</organism>
<dbReference type="InterPro" id="IPR008719">
    <property type="entry name" value="N2O_reductase_NosL"/>
</dbReference>